<proteinExistence type="predicted"/>
<accession>A0A165QNA7</accession>
<sequence>MFGKAAPWMVYQKEMSACDLGIPLWEPNPPYLLEGPRYKRMEVGDVGVLQGGSFELLFNVFLEKDHPRQGHFGVPQDFKPLRLPGPRGHNTEELFAIAAPLRGALDAMPLKTENVIYHRGSLHGGATPGPVPFNVGAKFEFEFSKESGAVLLFSKPARRYEMGQGDLLEQHVRLNYRSWMGFARDQGYSLYFGQLYIVTGVIRTSQWAMATWKSSSKSFDSKASLSVAGVADTSAAYKGHWSTPNQTIMTNQGPVIDTLGGTDNQTLFFNTIVVRGRGLFPAKIRAAAGPRDLGAGDRDANSAPEVPMQMDEEEDAEIFRIPGNTKDSDVLAPVLDHILDVGSSTLAQLTATQCAKVMPRC</sequence>
<evidence type="ECO:0000313" key="1">
    <source>
        <dbReference type="EMBL" id="KZT22653.1"/>
    </source>
</evidence>
<dbReference type="AlphaFoldDB" id="A0A165QNA7"/>
<dbReference type="STRING" id="1314782.A0A165QNA7"/>
<protein>
    <submittedName>
        <fullName evidence="1">Uncharacterized protein</fullName>
    </submittedName>
</protein>
<organism evidence="1 2">
    <name type="scientific">Neolentinus lepideus HHB14362 ss-1</name>
    <dbReference type="NCBI Taxonomy" id="1314782"/>
    <lineage>
        <taxon>Eukaryota</taxon>
        <taxon>Fungi</taxon>
        <taxon>Dikarya</taxon>
        <taxon>Basidiomycota</taxon>
        <taxon>Agaricomycotina</taxon>
        <taxon>Agaricomycetes</taxon>
        <taxon>Gloeophyllales</taxon>
        <taxon>Gloeophyllaceae</taxon>
        <taxon>Neolentinus</taxon>
    </lineage>
</organism>
<name>A0A165QNA7_9AGAM</name>
<keyword evidence="2" id="KW-1185">Reference proteome</keyword>
<dbReference type="InParanoid" id="A0A165QNA7"/>
<dbReference type="OrthoDB" id="2662290at2759"/>
<reference evidence="1 2" key="1">
    <citation type="journal article" date="2016" name="Mol. Biol. Evol.">
        <title>Comparative Genomics of Early-Diverging Mushroom-Forming Fungi Provides Insights into the Origins of Lignocellulose Decay Capabilities.</title>
        <authorList>
            <person name="Nagy L.G."/>
            <person name="Riley R."/>
            <person name="Tritt A."/>
            <person name="Adam C."/>
            <person name="Daum C."/>
            <person name="Floudas D."/>
            <person name="Sun H."/>
            <person name="Yadav J.S."/>
            <person name="Pangilinan J."/>
            <person name="Larsson K.H."/>
            <person name="Matsuura K."/>
            <person name="Barry K."/>
            <person name="Labutti K."/>
            <person name="Kuo R."/>
            <person name="Ohm R.A."/>
            <person name="Bhattacharya S.S."/>
            <person name="Shirouzu T."/>
            <person name="Yoshinaga Y."/>
            <person name="Martin F.M."/>
            <person name="Grigoriev I.V."/>
            <person name="Hibbett D.S."/>
        </authorList>
    </citation>
    <scope>NUCLEOTIDE SEQUENCE [LARGE SCALE GENOMIC DNA]</scope>
    <source>
        <strain evidence="1 2">HHB14362 ss-1</strain>
    </source>
</reference>
<dbReference type="Proteomes" id="UP000076761">
    <property type="component" value="Unassembled WGS sequence"/>
</dbReference>
<dbReference type="EMBL" id="KV425593">
    <property type="protein sequence ID" value="KZT22653.1"/>
    <property type="molecule type" value="Genomic_DNA"/>
</dbReference>
<gene>
    <name evidence="1" type="ORF">NEOLEDRAFT_635868</name>
</gene>
<evidence type="ECO:0000313" key="2">
    <source>
        <dbReference type="Proteomes" id="UP000076761"/>
    </source>
</evidence>